<comment type="function">
    <text evidence="8">Nucleotidyltransferase involved in the post-translational modification of proteins. It can catalyze the addition of adenosine monophosphate (AMP) or uridine monophosphate (UMP) to a protein, resulting in modifications known as AMPylation and UMPylation.</text>
</comment>
<keyword evidence="3 8" id="KW-0548">Nucleotidyltransferase</keyword>
<dbReference type="RefSeq" id="WP_066044137.1">
    <property type="nucleotide sequence ID" value="NZ_AP013042.1"/>
</dbReference>
<evidence type="ECO:0000256" key="6">
    <source>
        <dbReference type="ARBA" id="ARBA00022840"/>
    </source>
</evidence>
<feature type="binding site" evidence="8">
    <location>
        <position position="85"/>
    </location>
    <ligand>
        <name>ATP</name>
        <dbReference type="ChEBI" id="CHEBI:30616"/>
    </ligand>
</feature>
<comment type="catalytic activity">
    <reaction evidence="8">
        <text>L-tyrosyl-[protein] + UTP = O-(5'-uridylyl)-L-tyrosyl-[protein] + diphosphate</text>
        <dbReference type="Rhea" id="RHEA:83887"/>
        <dbReference type="Rhea" id="RHEA-COMP:10136"/>
        <dbReference type="Rhea" id="RHEA-COMP:20238"/>
        <dbReference type="ChEBI" id="CHEBI:33019"/>
        <dbReference type="ChEBI" id="CHEBI:46398"/>
        <dbReference type="ChEBI" id="CHEBI:46858"/>
        <dbReference type="ChEBI" id="CHEBI:90602"/>
    </reaction>
</comment>
<evidence type="ECO:0000256" key="7">
    <source>
        <dbReference type="ARBA" id="ARBA00022842"/>
    </source>
</evidence>
<comment type="catalytic activity">
    <reaction evidence="8">
        <text>L-tyrosyl-[protein] + ATP = O-(5'-adenylyl)-L-tyrosyl-[protein] + diphosphate</text>
        <dbReference type="Rhea" id="RHEA:54288"/>
        <dbReference type="Rhea" id="RHEA-COMP:10136"/>
        <dbReference type="Rhea" id="RHEA-COMP:13846"/>
        <dbReference type="ChEBI" id="CHEBI:30616"/>
        <dbReference type="ChEBI" id="CHEBI:33019"/>
        <dbReference type="ChEBI" id="CHEBI:46858"/>
        <dbReference type="ChEBI" id="CHEBI:83624"/>
        <dbReference type="EC" id="2.7.7.108"/>
    </reaction>
</comment>
<evidence type="ECO:0000256" key="3">
    <source>
        <dbReference type="ARBA" id="ARBA00022695"/>
    </source>
</evidence>
<dbReference type="PANTHER" id="PTHR32057">
    <property type="entry name" value="PROTEIN ADENYLYLTRANSFERASE SELO, MITOCHONDRIAL"/>
    <property type="match status" value="1"/>
</dbReference>
<evidence type="ECO:0000256" key="2">
    <source>
        <dbReference type="ARBA" id="ARBA00022679"/>
    </source>
</evidence>
<keyword evidence="2 8" id="KW-0808">Transferase</keyword>
<dbReference type="AlphaFoldDB" id="A0A0P0US28"/>
<dbReference type="GO" id="GO:0005524">
    <property type="term" value="F:ATP binding"/>
    <property type="evidence" value="ECO:0007669"/>
    <property type="project" value="UniProtKB-UniRule"/>
</dbReference>
<reference evidence="9 10" key="2">
    <citation type="journal article" date="2016" name="ISME J.">
        <title>Heterogeneous composition of key metabolic gene clusters in a vent mussel symbiont population.</title>
        <authorList>
            <person name="Ikuta T."/>
            <person name="Takaki Y."/>
            <person name="Nagai Y."/>
            <person name="Shimamura S."/>
            <person name="Tsuda M."/>
            <person name="Kawagucci S."/>
            <person name="Aoki Y."/>
            <person name="Inoue K."/>
            <person name="Teruya M."/>
            <person name="Satou K."/>
            <person name="Teruya K."/>
            <person name="Shimoji M."/>
            <person name="Tamotsu H."/>
            <person name="Hirano T."/>
            <person name="Maruyama T."/>
            <person name="Yoshida T."/>
        </authorList>
    </citation>
    <scope>NUCLEOTIDE SEQUENCE [LARGE SCALE GENOMIC DNA]</scope>
    <source>
        <strain evidence="9 10">Myojin Knoll</strain>
    </source>
</reference>
<dbReference type="PANTHER" id="PTHR32057:SF14">
    <property type="entry name" value="PROTEIN ADENYLYLTRANSFERASE SELO, MITOCHONDRIAL"/>
    <property type="match status" value="1"/>
</dbReference>
<dbReference type="STRING" id="1303921.BSEPE_0665"/>
<dbReference type="EMBL" id="AP013042">
    <property type="protein sequence ID" value="BAS67662.1"/>
    <property type="molecule type" value="Genomic_DNA"/>
</dbReference>
<feature type="binding site" evidence="8">
    <location>
        <position position="82"/>
    </location>
    <ligand>
        <name>ATP</name>
        <dbReference type="ChEBI" id="CHEBI:30616"/>
    </ligand>
</feature>
<feature type="binding site" evidence="8">
    <location>
        <position position="248"/>
    </location>
    <ligand>
        <name>ATP</name>
        <dbReference type="ChEBI" id="CHEBI:30616"/>
    </ligand>
</feature>
<dbReference type="GO" id="GO:0030145">
    <property type="term" value="F:manganese ion binding"/>
    <property type="evidence" value="ECO:0007669"/>
    <property type="project" value="UniProtKB-UniRule"/>
</dbReference>
<gene>
    <name evidence="8" type="primary">ydiU</name>
    <name evidence="8" type="synonym">selO</name>
    <name evidence="9" type="ORF">BSEPE_0665</name>
</gene>
<accession>A0A0P0US28</accession>
<keyword evidence="5 8" id="KW-0547">Nucleotide-binding</keyword>
<protein>
    <recommendedName>
        <fullName evidence="8">Protein nucleotidyltransferase YdiU</fullName>
        <ecNumber evidence="8">2.7.7.-</ecNumber>
    </recommendedName>
    <alternativeName>
        <fullName evidence="8">Protein adenylyltransferase YdiU</fullName>
        <ecNumber evidence="8">2.7.7.108</ecNumber>
    </alternativeName>
    <alternativeName>
        <fullName evidence="8">Protein uridylyltransferase YdiU</fullName>
        <ecNumber evidence="8">2.7.7.-</ecNumber>
    </alternativeName>
</protein>
<keyword evidence="6 8" id="KW-0067">ATP-binding</keyword>
<evidence type="ECO:0000313" key="9">
    <source>
        <dbReference type="EMBL" id="BAS67662.1"/>
    </source>
</evidence>
<evidence type="ECO:0000256" key="8">
    <source>
        <dbReference type="HAMAP-Rule" id="MF_00692"/>
    </source>
</evidence>
<dbReference type="EC" id="2.7.7.-" evidence="8"/>
<dbReference type="EC" id="2.7.7.108" evidence="8"/>
<evidence type="ECO:0000256" key="5">
    <source>
        <dbReference type="ARBA" id="ARBA00022741"/>
    </source>
</evidence>
<feature type="active site" description="Proton acceptor" evidence="8">
    <location>
        <position position="238"/>
    </location>
</feature>
<dbReference type="Proteomes" id="UP000067399">
    <property type="component" value="Chromosome"/>
</dbReference>
<organism evidence="9 10">
    <name type="scientific">endosymbiont of Bathymodiolus septemdierum str. Myojin knoll</name>
    <dbReference type="NCBI Taxonomy" id="1303921"/>
    <lineage>
        <taxon>Bacteria</taxon>
        <taxon>Pseudomonadati</taxon>
        <taxon>Pseudomonadota</taxon>
        <taxon>Gammaproteobacteria</taxon>
        <taxon>sulfur-oxidizing symbionts</taxon>
    </lineage>
</organism>
<dbReference type="InterPro" id="IPR003846">
    <property type="entry name" value="SelO"/>
</dbReference>
<keyword evidence="4 8" id="KW-0479">Metal-binding</keyword>
<comment type="catalytic activity">
    <reaction evidence="8">
        <text>L-histidyl-[protein] + UTP = N(tele)-(5'-uridylyl)-L-histidyl-[protein] + diphosphate</text>
        <dbReference type="Rhea" id="RHEA:83891"/>
        <dbReference type="Rhea" id="RHEA-COMP:9745"/>
        <dbReference type="Rhea" id="RHEA-COMP:20239"/>
        <dbReference type="ChEBI" id="CHEBI:29979"/>
        <dbReference type="ChEBI" id="CHEBI:33019"/>
        <dbReference type="ChEBI" id="CHEBI:46398"/>
        <dbReference type="ChEBI" id="CHEBI:233474"/>
    </reaction>
</comment>
<evidence type="ECO:0000256" key="1">
    <source>
        <dbReference type="ARBA" id="ARBA00009747"/>
    </source>
</evidence>
<dbReference type="NCBIfam" id="NF000658">
    <property type="entry name" value="PRK00029.1"/>
    <property type="match status" value="1"/>
</dbReference>
<feature type="binding site" evidence="8">
    <location>
        <position position="248"/>
    </location>
    <ligand>
        <name>Mg(2+)</name>
        <dbReference type="ChEBI" id="CHEBI:18420"/>
    </ligand>
</feature>
<dbReference type="KEGG" id="ebh:BSEPE_0665"/>
<dbReference type="Pfam" id="PF02696">
    <property type="entry name" value="SelO"/>
    <property type="match status" value="1"/>
</dbReference>
<comment type="catalytic activity">
    <reaction evidence="8">
        <text>L-threonyl-[protein] + ATP = 3-O-(5'-adenylyl)-L-threonyl-[protein] + diphosphate</text>
        <dbReference type="Rhea" id="RHEA:54292"/>
        <dbReference type="Rhea" id="RHEA-COMP:11060"/>
        <dbReference type="Rhea" id="RHEA-COMP:13847"/>
        <dbReference type="ChEBI" id="CHEBI:30013"/>
        <dbReference type="ChEBI" id="CHEBI:30616"/>
        <dbReference type="ChEBI" id="CHEBI:33019"/>
        <dbReference type="ChEBI" id="CHEBI:138113"/>
        <dbReference type="EC" id="2.7.7.108"/>
    </reaction>
</comment>
<dbReference type="OrthoDB" id="9776281at2"/>
<comment type="catalytic activity">
    <reaction evidence="8">
        <text>L-seryl-[protein] + ATP = 3-O-(5'-adenylyl)-L-seryl-[protein] + diphosphate</text>
        <dbReference type="Rhea" id="RHEA:58120"/>
        <dbReference type="Rhea" id="RHEA-COMP:9863"/>
        <dbReference type="Rhea" id="RHEA-COMP:15073"/>
        <dbReference type="ChEBI" id="CHEBI:29999"/>
        <dbReference type="ChEBI" id="CHEBI:30616"/>
        <dbReference type="ChEBI" id="CHEBI:33019"/>
        <dbReference type="ChEBI" id="CHEBI:142516"/>
        <dbReference type="EC" id="2.7.7.108"/>
    </reaction>
</comment>
<feature type="binding site" evidence="8">
    <location>
        <position position="163"/>
    </location>
    <ligand>
        <name>ATP</name>
        <dbReference type="ChEBI" id="CHEBI:30616"/>
    </ligand>
</feature>
<evidence type="ECO:0000313" key="10">
    <source>
        <dbReference type="Proteomes" id="UP000067399"/>
    </source>
</evidence>
<dbReference type="GO" id="GO:0070733">
    <property type="term" value="F:AMPylase activity"/>
    <property type="evidence" value="ECO:0007669"/>
    <property type="project" value="UniProtKB-EC"/>
</dbReference>
<name>A0A0P0US28_9GAMM</name>
<feature type="binding site" evidence="8">
    <location>
        <position position="100"/>
    </location>
    <ligand>
        <name>ATP</name>
        <dbReference type="ChEBI" id="CHEBI:30616"/>
    </ligand>
</feature>
<comment type="similarity">
    <text evidence="1 8">Belongs to the SELO family.</text>
</comment>
<dbReference type="GO" id="GO:0000287">
    <property type="term" value="F:magnesium ion binding"/>
    <property type="evidence" value="ECO:0007669"/>
    <property type="project" value="UniProtKB-UniRule"/>
</dbReference>
<keyword evidence="10" id="KW-1185">Reference proteome</keyword>
<keyword evidence="8" id="KW-0464">Manganese</keyword>
<comment type="cofactor">
    <cofactor evidence="8">
        <name>Mg(2+)</name>
        <dbReference type="ChEBI" id="CHEBI:18420"/>
    </cofactor>
    <cofactor evidence="8">
        <name>Mn(2+)</name>
        <dbReference type="ChEBI" id="CHEBI:29035"/>
    </cofactor>
</comment>
<feature type="binding site" evidence="8">
    <location>
        <position position="239"/>
    </location>
    <ligand>
        <name>Mg(2+)</name>
        <dbReference type="ChEBI" id="CHEBI:18420"/>
    </ligand>
</feature>
<evidence type="ECO:0000256" key="4">
    <source>
        <dbReference type="ARBA" id="ARBA00022723"/>
    </source>
</evidence>
<keyword evidence="7 8" id="KW-0460">Magnesium</keyword>
<dbReference type="HAMAP" id="MF_00692">
    <property type="entry name" value="SelO"/>
    <property type="match status" value="1"/>
</dbReference>
<feature type="binding site" evidence="8">
    <location>
        <position position="113"/>
    </location>
    <ligand>
        <name>ATP</name>
        <dbReference type="ChEBI" id="CHEBI:30616"/>
    </ligand>
</feature>
<sequence>MAKTTLDFASLGEDFFKPVETQPLKNSFIIHKNQTLYNKIGLDLDDATLLKVAAGEQTFQDTQPVASIYAGHQFGHFVAQLGDGRSCLIGQTNGYELSLKGAGKTPYSRGGDGRAVLRSSIREYLCSAAMQGLGIATTEALTLVSSETEVYRENIEPGAIVMRTAPSHIRFGHFELFASRGQKTEVKRLADFVIERHYPECQGDNKYVDFFAEVVKRTAKMIAGWQAQGFEHGVMNTDNMSILGLTIDYGPFGFLEIYDPHFICNHSDHEGRYAFDQQPGIGLWNVSRLADALHSLIDDKQVKAVLATYQQHLVRYYSSLMRQKFGLFEKDDNDNQLIGNFLSILYQHKKDYTNSLRNLSSLESLSNDKHYEAWLTIYQSRIEQDKNMKRIALMNAVNPKFILRNYLAEVAIRSAQDDKTYKEIDTLFNLLSNPFDNHLGFESYTNEAPAWAQNLEISCSS</sequence>
<feature type="binding site" evidence="8">
    <location>
        <position position="84"/>
    </location>
    <ligand>
        <name>ATP</name>
        <dbReference type="ChEBI" id="CHEBI:30616"/>
    </ligand>
</feature>
<feature type="binding site" evidence="8">
    <location>
        <position position="170"/>
    </location>
    <ligand>
        <name>ATP</name>
        <dbReference type="ChEBI" id="CHEBI:30616"/>
    </ligand>
</feature>
<reference evidence="9 10" key="1">
    <citation type="journal article" date="2000" name="Mar. Ecol. Prog. Ser.">
        <title>Phylogenetic characterization of endosymbionts in three hydrothermal vent mussels: influence on host distributions.</title>
        <authorList>
            <person name="Fujiwara Y."/>
            <person name="Takai K."/>
            <person name="Uematsu K."/>
            <person name="Tsuchida S."/>
            <person name="Hunt J.C."/>
            <person name="Hashimoto J."/>
        </authorList>
    </citation>
    <scope>NUCLEOTIDE SEQUENCE [LARGE SCALE GENOMIC DNA]</scope>
    <source>
        <strain evidence="9 10">Myojin Knoll</strain>
    </source>
</reference>
<comment type="catalytic activity">
    <reaction evidence="8">
        <text>L-seryl-[protein] + UTP = O-(5'-uridylyl)-L-seryl-[protein] + diphosphate</text>
        <dbReference type="Rhea" id="RHEA:64604"/>
        <dbReference type="Rhea" id="RHEA-COMP:9863"/>
        <dbReference type="Rhea" id="RHEA-COMP:16635"/>
        <dbReference type="ChEBI" id="CHEBI:29999"/>
        <dbReference type="ChEBI" id="CHEBI:33019"/>
        <dbReference type="ChEBI" id="CHEBI:46398"/>
        <dbReference type="ChEBI" id="CHEBI:156051"/>
    </reaction>
</comment>
<proteinExistence type="inferred from homology"/>
<feature type="binding site" evidence="8">
    <location>
        <position position="112"/>
    </location>
    <ligand>
        <name>ATP</name>
        <dbReference type="ChEBI" id="CHEBI:30616"/>
    </ligand>
</feature>